<organism evidence="2">
    <name type="scientific">Arundo donax</name>
    <name type="common">Giant reed</name>
    <name type="synonym">Donax arundinaceus</name>
    <dbReference type="NCBI Taxonomy" id="35708"/>
    <lineage>
        <taxon>Eukaryota</taxon>
        <taxon>Viridiplantae</taxon>
        <taxon>Streptophyta</taxon>
        <taxon>Embryophyta</taxon>
        <taxon>Tracheophyta</taxon>
        <taxon>Spermatophyta</taxon>
        <taxon>Magnoliopsida</taxon>
        <taxon>Liliopsida</taxon>
        <taxon>Poales</taxon>
        <taxon>Poaceae</taxon>
        <taxon>PACMAD clade</taxon>
        <taxon>Arundinoideae</taxon>
        <taxon>Arundineae</taxon>
        <taxon>Arundo</taxon>
    </lineage>
</organism>
<dbReference type="EMBL" id="GBRH01225525">
    <property type="protein sequence ID" value="JAD72370.1"/>
    <property type="molecule type" value="Transcribed_RNA"/>
</dbReference>
<feature type="region of interest" description="Disordered" evidence="1">
    <location>
        <begin position="1"/>
        <end position="33"/>
    </location>
</feature>
<evidence type="ECO:0000313" key="2">
    <source>
        <dbReference type="EMBL" id="JAD72370.1"/>
    </source>
</evidence>
<dbReference type="AlphaFoldDB" id="A0A0A9CG52"/>
<feature type="compositionally biased region" description="Basic and acidic residues" evidence="1">
    <location>
        <begin position="10"/>
        <end position="21"/>
    </location>
</feature>
<protein>
    <submittedName>
        <fullName evidence="2">Uncharacterized protein</fullName>
    </submittedName>
</protein>
<reference evidence="2" key="2">
    <citation type="journal article" date="2015" name="Data Brief">
        <title>Shoot transcriptome of the giant reed, Arundo donax.</title>
        <authorList>
            <person name="Barrero R.A."/>
            <person name="Guerrero F.D."/>
            <person name="Moolhuijzen P."/>
            <person name="Goolsby J.A."/>
            <person name="Tidwell J."/>
            <person name="Bellgard S.E."/>
            <person name="Bellgard M.I."/>
        </authorList>
    </citation>
    <scope>NUCLEOTIDE SEQUENCE</scope>
    <source>
        <tissue evidence="2">Shoot tissue taken approximately 20 cm above the soil surface</tissue>
    </source>
</reference>
<name>A0A0A9CG52_ARUDO</name>
<evidence type="ECO:0000256" key="1">
    <source>
        <dbReference type="SAM" id="MobiDB-lite"/>
    </source>
</evidence>
<proteinExistence type="predicted"/>
<accession>A0A0A9CG52</accession>
<reference evidence="2" key="1">
    <citation type="submission" date="2014-09" db="EMBL/GenBank/DDBJ databases">
        <authorList>
            <person name="Magalhaes I.L.F."/>
            <person name="Oliveira U."/>
            <person name="Santos F.R."/>
            <person name="Vidigal T.H.D.A."/>
            <person name="Brescovit A.D."/>
            <person name="Santos A.J."/>
        </authorList>
    </citation>
    <scope>NUCLEOTIDE SEQUENCE</scope>
    <source>
        <tissue evidence="2">Shoot tissue taken approximately 20 cm above the soil surface</tissue>
    </source>
</reference>
<sequence>MSRQSIQQNRRKDLNRKEKCDMMAPVNLHRLRD</sequence>